<keyword evidence="8" id="KW-1185">Reference proteome</keyword>
<evidence type="ECO:0000256" key="4">
    <source>
        <dbReference type="ARBA" id="ARBA00022833"/>
    </source>
</evidence>
<evidence type="ECO:0000256" key="5">
    <source>
        <dbReference type="ARBA" id="ARBA00023242"/>
    </source>
</evidence>
<dbReference type="OrthoDB" id="1271298at2759"/>
<dbReference type="GO" id="GO:0005634">
    <property type="term" value="C:nucleus"/>
    <property type="evidence" value="ECO:0007669"/>
    <property type="project" value="UniProtKB-SubCell"/>
</dbReference>
<dbReference type="GO" id="GO:0046983">
    <property type="term" value="F:protein dimerization activity"/>
    <property type="evidence" value="ECO:0007669"/>
    <property type="project" value="InterPro"/>
</dbReference>
<dbReference type="SUPFAM" id="SSF53098">
    <property type="entry name" value="Ribonuclease H-like"/>
    <property type="match status" value="1"/>
</dbReference>
<evidence type="ECO:0000256" key="6">
    <source>
        <dbReference type="SAM" id="MobiDB-lite"/>
    </source>
</evidence>
<dbReference type="PANTHER" id="PTHR46481">
    <property type="entry name" value="ZINC FINGER BED DOMAIN-CONTAINING PROTEIN 4"/>
    <property type="match status" value="1"/>
</dbReference>
<dbReference type="InterPro" id="IPR012337">
    <property type="entry name" value="RNaseH-like_sf"/>
</dbReference>
<feature type="compositionally biased region" description="Polar residues" evidence="6">
    <location>
        <begin position="188"/>
        <end position="203"/>
    </location>
</feature>
<dbReference type="Proteomes" id="UP000504606">
    <property type="component" value="Unplaced"/>
</dbReference>
<dbReference type="PANTHER" id="PTHR46481:SF10">
    <property type="entry name" value="ZINC FINGER BED DOMAIN-CONTAINING PROTEIN 39"/>
    <property type="match status" value="1"/>
</dbReference>
<evidence type="ECO:0000313" key="9">
    <source>
        <dbReference type="RefSeq" id="XP_052126662.1"/>
    </source>
</evidence>
<comment type="subcellular location">
    <subcellularLocation>
        <location evidence="1">Nucleus</location>
    </subcellularLocation>
</comment>
<evidence type="ECO:0000256" key="1">
    <source>
        <dbReference type="ARBA" id="ARBA00004123"/>
    </source>
</evidence>
<feature type="region of interest" description="Disordered" evidence="6">
    <location>
        <begin position="177"/>
        <end position="204"/>
    </location>
</feature>
<organism evidence="8 9">
    <name type="scientific">Frankliniella occidentalis</name>
    <name type="common">Western flower thrips</name>
    <name type="synonym">Euthrips occidentalis</name>
    <dbReference type="NCBI Taxonomy" id="133901"/>
    <lineage>
        <taxon>Eukaryota</taxon>
        <taxon>Metazoa</taxon>
        <taxon>Ecdysozoa</taxon>
        <taxon>Arthropoda</taxon>
        <taxon>Hexapoda</taxon>
        <taxon>Insecta</taxon>
        <taxon>Pterygota</taxon>
        <taxon>Neoptera</taxon>
        <taxon>Paraneoptera</taxon>
        <taxon>Thysanoptera</taxon>
        <taxon>Terebrantia</taxon>
        <taxon>Thripoidea</taxon>
        <taxon>Thripidae</taxon>
        <taxon>Frankliniella</taxon>
    </lineage>
</organism>
<keyword evidence="4" id="KW-0862">Zinc</keyword>
<dbReference type="AlphaFoldDB" id="A0A9C6WSL6"/>
<dbReference type="InterPro" id="IPR008906">
    <property type="entry name" value="HATC_C_dom"/>
</dbReference>
<dbReference type="KEGG" id="foc:127750121"/>
<sequence length="306" mass="34617">MAEWDVSESQTKRPIQEVRTKWNSCYAMIERFLLLADFLQRVLLKVKREKNTKTRRPSFLSDDELDALTEVRQLLKPLDIVTKSISGEKVGTLSLAIPLLNALKKNLEKVEAVTPIGFQMKHTLTRLIEENFPKIEEQKLYGCATLCDPRFKNVFFSGIEGCAGAINNVGKLIRQHMAASRQQQQQQADIQENSTPNNTTGQNEVEGFWSDLDRAVQLANVQRSDTVASSGMPLELKQFLNRPPVDRKTHTDPLLAWEDLKDLYPNVCAVALRFLPLLATSVPSERLFSHAGLIATQLRNRLSGHH</sequence>
<evidence type="ECO:0000256" key="3">
    <source>
        <dbReference type="ARBA" id="ARBA00022771"/>
    </source>
</evidence>
<evidence type="ECO:0000313" key="8">
    <source>
        <dbReference type="Proteomes" id="UP000504606"/>
    </source>
</evidence>
<reference evidence="9" key="1">
    <citation type="submission" date="2025-08" db="UniProtKB">
        <authorList>
            <consortium name="RefSeq"/>
        </authorList>
    </citation>
    <scope>IDENTIFICATION</scope>
    <source>
        <tissue evidence="9">Whole organism</tissue>
    </source>
</reference>
<dbReference type="Pfam" id="PF05699">
    <property type="entry name" value="Dimer_Tnp_hAT"/>
    <property type="match status" value="1"/>
</dbReference>
<dbReference type="GO" id="GO:0008270">
    <property type="term" value="F:zinc ion binding"/>
    <property type="evidence" value="ECO:0007669"/>
    <property type="project" value="UniProtKB-KW"/>
</dbReference>
<accession>A0A9C6WSL6</accession>
<keyword evidence="3" id="KW-0863">Zinc-finger</keyword>
<protein>
    <submittedName>
        <fullName evidence="9">Zinc finger BED domain-containing protein 4-like</fullName>
    </submittedName>
</protein>
<dbReference type="RefSeq" id="XP_052126662.1">
    <property type="nucleotide sequence ID" value="XM_052270702.1"/>
</dbReference>
<keyword evidence="2" id="KW-0479">Metal-binding</keyword>
<gene>
    <name evidence="9" type="primary">LOC127750121</name>
</gene>
<proteinExistence type="predicted"/>
<feature type="domain" description="HAT C-terminal dimerisation" evidence="7">
    <location>
        <begin position="235"/>
        <end position="303"/>
    </location>
</feature>
<keyword evidence="5" id="KW-0539">Nucleus</keyword>
<dbReference type="InterPro" id="IPR052035">
    <property type="entry name" value="ZnF_BED_domain_contain"/>
</dbReference>
<feature type="non-terminal residue" evidence="9">
    <location>
        <position position="306"/>
    </location>
</feature>
<dbReference type="GeneID" id="127750121"/>
<evidence type="ECO:0000259" key="7">
    <source>
        <dbReference type="Pfam" id="PF05699"/>
    </source>
</evidence>
<evidence type="ECO:0000256" key="2">
    <source>
        <dbReference type="ARBA" id="ARBA00022723"/>
    </source>
</evidence>
<name>A0A9C6WSL6_FRAOC</name>